<sequence>MESQPASDPSTARRAEFSTIGVFVDGKARLGHTNSWMRLCWDFEEARGYLFGLDVTFRPLYERLRRFKGAIKSQHRNMSRSSDGLAVVSPQLSSFELISHLPSRDIVDVLLRNYMETMNPILPLFDGTNLNDEMTKIWECPESADEDSLMQMFLILGMSCHSLLETEHGLRRDSLDARLVQLLGIGETMLNSRYRKTIRTLPELRALCIIVAARIMDIAPFHHTPDCVILIGVLVRAAQRMNLHRHPRNFAGIPQQEAHSRLLIWTLIVLLDGLVSVHSCLAPLICEDDYDAKFDLPPDAQTSTCEELNGSPVHNLNSSWCQEVFLGLMWCLLPTALKVLKRLNSIKPRFTLSEVEQFDTRMRHVLEKSQRLLSRNYTDAHTNLALPLQRALLEVLIRRTLIDLHQPFASLQGSSESQRSRLIVQECALALVVRHEELHENSLVKRQAAGLCDLLKEDLGVALIHVSLGIRRGDFDNSAIDNMDRSPNDIAWAALKTALKATQSQAARSVKHFQIYAGASCLGAALEALRSNEPIEKKMTEATHKIIQTMIQCGINEGAGSEGDAGDFDQGDEEHMGEDLFLLPGDQARAFLSSPCFFII</sequence>
<comment type="caution">
    <text evidence="1">The sequence shown here is derived from an EMBL/GenBank/DDBJ whole genome shotgun (WGS) entry which is preliminary data.</text>
</comment>
<proteinExistence type="predicted"/>
<accession>A0ACC1SKJ8</accession>
<reference evidence="1" key="1">
    <citation type="submission" date="2022-08" db="EMBL/GenBank/DDBJ databases">
        <title>Genome Sequence of Fusarium decemcellulare.</title>
        <authorList>
            <person name="Buettner E."/>
        </authorList>
    </citation>
    <scope>NUCLEOTIDE SEQUENCE</scope>
    <source>
        <strain evidence="1">Babe19</strain>
    </source>
</reference>
<organism evidence="1 2">
    <name type="scientific">Fusarium decemcellulare</name>
    <dbReference type="NCBI Taxonomy" id="57161"/>
    <lineage>
        <taxon>Eukaryota</taxon>
        <taxon>Fungi</taxon>
        <taxon>Dikarya</taxon>
        <taxon>Ascomycota</taxon>
        <taxon>Pezizomycotina</taxon>
        <taxon>Sordariomycetes</taxon>
        <taxon>Hypocreomycetidae</taxon>
        <taxon>Hypocreales</taxon>
        <taxon>Nectriaceae</taxon>
        <taxon>Fusarium</taxon>
        <taxon>Fusarium decemcellulare species complex</taxon>
    </lineage>
</organism>
<keyword evidence="2" id="KW-1185">Reference proteome</keyword>
<name>A0ACC1SKJ8_9HYPO</name>
<dbReference type="Proteomes" id="UP001148629">
    <property type="component" value="Unassembled WGS sequence"/>
</dbReference>
<gene>
    <name evidence="1" type="ORF">NM208_g4505</name>
</gene>
<evidence type="ECO:0000313" key="2">
    <source>
        <dbReference type="Proteomes" id="UP001148629"/>
    </source>
</evidence>
<evidence type="ECO:0000313" key="1">
    <source>
        <dbReference type="EMBL" id="KAJ3541659.1"/>
    </source>
</evidence>
<protein>
    <submittedName>
        <fullName evidence="1">Uncharacterized protein</fullName>
    </submittedName>
</protein>
<dbReference type="EMBL" id="JANRMS010000339">
    <property type="protein sequence ID" value="KAJ3541659.1"/>
    <property type="molecule type" value="Genomic_DNA"/>
</dbReference>